<name>A0ABP9EJT2_9GAMM</name>
<accession>A0ABP9EJT2</accession>
<dbReference type="PROSITE" id="PS50931">
    <property type="entry name" value="HTH_LYSR"/>
    <property type="match status" value="1"/>
</dbReference>
<dbReference type="EMBL" id="BAABJZ010000018">
    <property type="protein sequence ID" value="GAA4881070.1"/>
    <property type="molecule type" value="Genomic_DNA"/>
</dbReference>
<dbReference type="Gene3D" id="1.10.10.10">
    <property type="entry name" value="Winged helix-like DNA-binding domain superfamily/Winged helix DNA-binding domain"/>
    <property type="match status" value="1"/>
</dbReference>
<evidence type="ECO:0000256" key="3">
    <source>
        <dbReference type="ARBA" id="ARBA00023125"/>
    </source>
</evidence>
<dbReference type="InterPro" id="IPR005119">
    <property type="entry name" value="LysR_subst-bd"/>
</dbReference>
<reference evidence="7" key="1">
    <citation type="journal article" date="2019" name="Int. J. Syst. Evol. Microbiol.">
        <title>The Global Catalogue of Microorganisms (GCM) 10K type strain sequencing project: providing services to taxonomists for standard genome sequencing and annotation.</title>
        <authorList>
            <consortium name="The Broad Institute Genomics Platform"/>
            <consortium name="The Broad Institute Genome Sequencing Center for Infectious Disease"/>
            <person name="Wu L."/>
            <person name="Ma J."/>
        </authorList>
    </citation>
    <scope>NUCLEOTIDE SEQUENCE [LARGE SCALE GENOMIC DNA]</scope>
    <source>
        <strain evidence="7">JCM 18401</strain>
    </source>
</reference>
<keyword evidence="4" id="KW-0804">Transcription</keyword>
<evidence type="ECO:0000256" key="2">
    <source>
        <dbReference type="ARBA" id="ARBA00023015"/>
    </source>
</evidence>
<gene>
    <name evidence="6" type="ORF">GCM10023333_14090</name>
</gene>
<feature type="domain" description="HTH lysR-type" evidence="5">
    <location>
        <begin position="6"/>
        <end position="63"/>
    </location>
</feature>
<sequence>MYRPHTTLEQWRILQAVVDHGGYAHAAAALNKSQSSLNHAVAKLQQLLGVPLLEVKGRKAQLTPQGRVMLRRSRALTQQIEQLEMLAINLEQGWEPEIVISKEILYPTEALHCALRQFYPESRGTRITIIENVLSGTSDAITERRCDLAISARLPAGYRGHPLALCRMLLVCHPDHALAHEHTIDEARLIQELQLVIKDTGSEADKELGWLKAEQRWTFSNFHDAIAMLKQGLGFCRIPEAIAQPHIDQAHLVHLRQAKLNTSLLPLSLVIPDPDQLGPAAQRFAQLLIASAPLGSAEPG</sequence>
<dbReference type="InterPro" id="IPR036388">
    <property type="entry name" value="WH-like_DNA-bd_sf"/>
</dbReference>
<comment type="caution">
    <text evidence="6">The sequence shown here is derived from an EMBL/GenBank/DDBJ whole genome shotgun (WGS) entry which is preliminary data.</text>
</comment>
<dbReference type="Pfam" id="PF00126">
    <property type="entry name" value="HTH_1"/>
    <property type="match status" value="1"/>
</dbReference>
<dbReference type="SUPFAM" id="SSF46785">
    <property type="entry name" value="Winged helix' DNA-binding domain"/>
    <property type="match status" value="1"/>
</dbReference>
<evidence type="ECO:0000313" key="6">
    <source>
        <dbReference type="EMBL" id="GAA4881070.1"/>
    </source>
</evidence>
<proteinExistence type="inferred from homology"/>
<comment type="similarity">
    <text evidence="1">Belongs to the LysR transcriptional regulatory family.</text>
</comment>
<keyword evidence="3" id="KW-0238">DNA-binding</keyword>
<dbReference type="Pfam" id="PF03466">
    <property type="entry name" value="LysR_substrate"/>
    <property type="match status" value="1"/>
</dbReference>
<evidence type="ECO:0000259" key="5">
    <source>
        <dbReference type="PROSITE" id="PS50931"/>
    </source>
</evidence>
<evidence type="ECO:0000256" key="4">
    <source>
        <dbReference type="ARBA" id="ARBA00023163"/>
    </source>
</evidence>
<keyword evidence="7" id="KW-1185">Reference proteome</keyword>
<keyword evidence="2" id="KW-0805">Transcription regulation</keyword>
<evidence type="ECO:0000256" key="1">
    <source>
        <dbReference type="ARBA" id="ARBA00009437"/>
    </source>
</evidence>
<dbReference type="Proteomes" id="UP001499988">
    <property type="component" value="Unassembled WGS sequence"/>
</dbReference>
<evidence type="ECO:0000313" key="7">
    <source>
        <dbReference type="Proteomes" id="UP001499988"/>
    </source>
</evidence>
<dbReference type="RefSeq" id="WP_345334644.1">
    <property type="nucleotide sequence ID" value="NZ_BAABJZ010000018.1"/>
</dbReference>
<dbReference type="PANTHER" id="PTHR30126:SF88">
    <property type="entry name" value="TRANSCRIPTIONAL REGULATOR-RELATED"/>
    <property type="match status" value="1"/>
</dbReference>
<dbReference type="InterPro" id="IPR036390">
    <property type="entry name" value="WH_DNA-bd_sf"/>
</dbReference>
<dbReference type="PANTHER" id="PTHR30126">
    <property type="entry name" value="HTH-TYPE TRANSCRIPTIONAL REGULATOR"/>
    <property type="match status" value="1"/>
</dbReference>
<dbReference type="Gene3D" id="3.40.190.290">
    <property type="match status" value="1"/>
</dbReference>
<dbReference type="InterPro" id="IPR000847">
    <property type="entry name" value="LysR_HTH_N"/>
</dbReference>
<protein>
    <submittedName>
        <fullName evidence="6">LysR family transcriptional regulator</fullName>
    </submittedName>
</protein>
<dbReference type="SUPFAM" id="SSF53850">
    <property type="entry name" value="Periplasmic binding protein-like II"/>
    <property type="match status" value="1"/>
</dbReference>
<organism evidence="6 7">
    <name type="scientific">Ferrimonas pelagia</name>
    <dbReference type="NCBI Taxonomy" id="1177826"/>
    <lineage>
        <taxon>Bacteria</taxon>
        <taxon>Pseudomonadati</taxon>
        <taxon>Pseudomonadota</taxon>
        <taxon>Gammaproteobacteria</taxon>
        <taxon>Alteromonadales</taxon>
        <taxon>Ferrimonadaceae</taxon>
        <taxon>Ferrimonas</taxon>
    </lineage>
</organism>